<keyword evidence="3" id="KW-1015">Disulfide bond</keyword>
<proteinExistence type="predicted"/>
<dbReference type="InterPro" id="IPR036465">
    <property type="entry name" value="vWFA_dom_sf"/>
</dbReference>
<dbReference type="SMART" id="SM00327">
    <property type="entry name" value="VWA"/>
    <property type="match status" value="1"/>
</dbReference>
<feature type="domain" description="EGF-like" evidence="5">
    <location>
        <begin position="210"/>
        <end position="248"/>
    </location>
</feature>
<sequence length="494" mass="54386">MRLPDGRCLWVNECARPSLHTCHKDALCIDQDIFRYGVDCDPNAACVDTPEGFQCVCQPGFADVSTSVSKLPGRKCVEVVNECSTGKADCSCNADCFDRAEGYECKCRPGFVDASPDVVHYPGRVCNKPKSPEHYGQTSRQPQCRTSEQCGPNEECRFNAKGEMVCQCKRGAVQQRDGQCKVVNECADGTADCSPYAECIDLQQGYMCKLVNECADGTADCSPYAECIDLQQGYMCKCKLGYTDVSSRYNLQPGRSTEATSKSNLCSLINISIAYRISVANQCSDPTLNSCDQNADCVQLPDSYTCKCFAGYVDVSTNANLSPGRVCTLSTVCPVQATDLVFLIDGSGSIGSYIFQTEVLRFLNEFTELFDIAPDKTRVSVVQYSDQIRFLNEFTELFDIAPDKTRVSVVQYSDQIRHEFGLGDYKDSKSLHEAIRGIEYLTGLTRTGAAIEHVANEAFSERRGARPISDRVARVCIVITDGRSQVGFLEHLNS</sequence>
<dbReference type="InterPro" id="IPR000152">
    <property type="entry name" value="EGF-type_Asp/Asn_hydroxyl_site"/>
</dbReference>
<evidence type="ECO:0000313" key="7">
    <source>
        <dbReference type="EMBL" id="VDM78062.1"/>
    </source>
</evidence>
<keyword evidence="1 4" id="KW-0245">EGF-like domain</keyword>
<dbReference type="AlphaFoldDB" id="A0A3P7LFD1"/>
<dbReference type="InterPro" id="IPR013032">
    <property type="entry name" value="EGF-like_CS"/>
</dbReference>
<keyword evidence="2" id="KW-0677">Repeat</keyword>
<dbReference type="InterPro" id="IPR001881">
    <property type="entry name" value="EGF-like_Ca-bd_dom"/>
</dbReference>
<dbReference type="InterPro" id="IPR050525">
    <property type="entry name" value="ECM_Assembly_Org"/>
</dbReference>
<dbReference type="PROSITE" id="PS50234">
    <property type="entry name" value="VWFA"/>
    <property type="match status" value="1"/>
</dbReference>
<feature type="domain" description="EGF-like" evidence="5">
    <location>
        <begin position="279"/>
        <end position="318"/>
    </location>
</feature>
<evidence type="ECO:0000256" key="4">
    <source>
        <dbReference type="PROSITE-ProRule" id="PRU00076"/>
    </source>
</evidence>
<dbReference type="PRINTS" id="PR00453">
    <property type="entry name" value="VWFADOMAIN"/>
</dbReference>
<evidence type="ECO:0000256" key="3">
    <source>
        <dbReference type="ARBA" id="ARBA00023157"/>
    </source>
</evidence>
<dbReference type="Pfam" id="PF12661">
    <property type="entry name" value="hEGF"/>
    <property type="match status" value="2"/>
</dbReference>
<dbReference type="GO" id="GO:0005509">
    <property type="term" value="F:calcium ion binding"/>
    <property type="evidence" value="ECO:0007669"/>
    <property type="project" value="InterPro"/>
</dbReference>
<dbReference type="PROSITE" id="PS50026">
    <property type="entry name" value="EGF_3"/>
    <property type="match status" value="2"/>
</dbReference>
<dbReference type="InterPro" id="IPR000742">
    <property type="entry name" value="EGF"/>
</dbReference>
<gene>
    <name evidence="7" type="ORF">SVUK_LOCUS13060</name>
</gene>
<evidence type="ECO:0000259" key="5">
    <source>
        <dbReference type="PROSITE" id="PS50026"/>
    </source>
</evidence>
<evidence type="ECO:0000259" key="6">
    <source>
        <dbReference type="PROSITE" id="PS50234"/>
    </source>
</evidence>
<dbReference type="OrthoDB" id="6022609at2759"/>
<protein>
    <recommendedName>
        <fullName evidence="9">VWFA domain-containing protein</fullName>
    </recommendedName>
</protein>
<dbReference type="Proteomes" id="UP000270094">
    <property type="component" value="Unassembled WGS sequence"/>
</dbReference>
<dbReference type="SMART" id="SM00179">
    <property type="entry name" value="EGF_CA"/>
    <property type="match status" value="4"/>
</dbReference>
<dbReference type="SUPFAM" id="SSF53300">
    <property type="entry name" value="vWA-like"/>
    <property type="match status" value="2"/>
</dbReference>
<comment type="caution">
    <text evidence="4">Lacks conserved residue(s) required for the propagation of feature annotation.</text>
</comment>
<keyword evidence="8" id="KW-1185">Reference proteome</keyword>
<evidence type="ECO:0008006" key="9">
    <source>
        <dbReference type="Google" id="ProtNLM"/>
    </source>
</evidence>
<dbReference type="PROSITE" id="PS00010">
    <property type="entry name" value="ASX_HYDROXYL"/>
    <property type="match status" value="3"/>
</dbReference>
<dbReference type="PANTHER" id="PTHR24020:SF84">
    <property type="entry name" value="VWFA DOMAIN-CONTAINING PROTEIN"/>
    <property type="match status" value="1"/>
</dbReference>
<reference evidence="7 8" key="1">
    <citation type="submission" date="2018-11" db="EMBL/GenBank/DDBJ databases">
        <authorList>
            <consortium name="Pathogen Informatics"/>
        </authorList>
    </citation>
    <scope>NUCLEOTIDE SEQUENCE [LARGE SCALE GENOMIC DNA]</scope>
</reference>
<evidence type="ECO:0000313" key="8">
    <source>
        <dbReference type="Proteomes" id="UP000270094"/>
    </source>
</evidence>
<dbReference type="CDD" id="cd00054">
    <property type="entry name" value="EGF_CA"/>
    <property type="match status" value="3"/>
</dbReference>
<dbReference type="Pfam" id="PF00092">
    <property type="entry name" value="VWA"/>
    <property type="match status" value="1"/>
</dbReference>
<dbReference type="SMART" id="SM00181">
    <property type="entry name" value="EGF"/>
    <property type="match status" value="5"/>
</dbReference>
<dbReference type="SUPFAM" id="SSF57196">
    <property type="entry name" value="EGF/Laminin"/>
    <property type="match status" value="3"/>
</dbReference>
<evidence type="ECO:0000256" key="2">
    <source>
        <dbReference type="ARBA" id="ARBA00022737"/>
    </source>
</evidence>
<feature type="domain" description="VWFA" evidence="6">
    <location>
        <begin position="339"/>
        <end position="494"/>
    </location>
</feature>
<name>A0A3P7LFD1_STRVU</name>
<dbReference type="Gene3D" id="3.40.50.410">
    <property type="entry name" value="von Willebrand factor, type A domain"/>
    <property type="match status" value="2"/>
</dbReference>
<dbReference type="Gene3D" id="2.10.25.10">
    <property type="entry name" value="Laminin"/>
    <property type="match status" value="5"/>
</dbReference>
<dbReference type="PANTHER" id="PTHR24020">
    <property type="entry name" value="COLLAGEN ALPHA"/>
    <property type="match status" value="1"/>
</dbReference>
<dbReference type="Pfam" id="PF07645">
    <property type="entry name" value="EGF_CA"/>
    <property type="match status" value="2"/>
</dbReference>
<accession>A0A3P7LFD1</accession>
<dbReference type="InterPro" id="IPR002035">
    <property type="entry name" value="VWF_A"/>
</dbReference>
<evidence type="ECO:0000256" key="1">
    <source>
        <dbReference type="ARBA" id="ARBA00022536"/>
    </source>
</evidence>
<dbReference type="EMBL" id="UYYB01100876">
    <property type="protein sequence ID" value="VDM78062.1"/>
    <property type="molecule type" value="Genomic_DNA"/>
</dbReference>
<dbReference type="InterPro" id="IPR049883">
    <property type="entry name" value="NOTCH1_EGF-like"/>
</dbReference>
<organism evidence="7 8">
    <name type="scientific">Strongylus vulgaris</name>
    <name type="common">Blood worm</name>
    <dbReference type="NCBI Taxonomy" id="40348"/>
    <lineage>
        <taxon>Eukaryota</taxon>
        <taxon>Metazoa</taxon>
        <taxon>Ecdysozoa</taxon>
        <taxon>Nematoda</taxon>
        <taxon>Chromadorea</taxon>
        <taxon>Rhabditida</taxon>
        <taxon>Rhabditina</taxon>
        <taxon>Rhabditomorpha</taxon>
        <taxon>Strongyloidea</taxon>
        <taxon>Strongylidae</taxon>
        <taxon>Strongylus</taxon>
    </lineage>
</organism>